<accession>A0A4R8C110</accession>
<organism evidence="1 2">
    <name type="scientific">Kribbella pratensis</name>
    <dbReference type="NCBI Taxonomy" id="2512112"/>
    <lineage>
        <taxon>Bacteria</taxon>
        <taxon>Bacillati</taxon>
        <taxon>Actinomycetota</taxon>
        <taxon>Actinomycetes</taxon>
        <taxon>Propionibacteriales</taxon>
        <taxon>Kribbellaceae</taxon>
        <taxon>Kribbella</taxon>
    </lineage>
</organism>
<evidence type="ECO:0000313" key="2">
    <source>
        <dbReference type="Proteomes" id="UP000295146"/>
    </source>
</evidence>
<dbReference type="RefSeq" id="WP_134104516.1">
    <property type="nucleotide sequence ID" value="NZ_SODP01000002.1"/>
</dbReference>
<proteinExistence type="predicted"/>
<gene>
    <name evidence="1" type="ORF">EV653_3424</name>
</gene>
<dbReference type="EMBL" id="SODP01000002">
    <property type="protein sequence ID" value="TDW69400.1"/>
    <property type="molecule type" value="Genomic_DNA"/>
</dbReference>
<sequence>MKRAAGINEARSILTTWFGVEAADCDELLCTWSEQTQAPVGKLAAVLIHEIGEGEPTVEDRVLVRFLEERLRRLPADEAASDLLMAENQSKH</sequence>
<comment type="caution">
    <text evidence="1">The sequence shown here is derived from an EMBL/GenBank/DDBJ whole genome shotgun (WGS) entry which is preliminary data.</text>
</comment>
<protein>
    <submittedName>
        <fullName evidence="1">Uncharacterized protein</fullName>
    </submittedName>
</protein>
<name>A0A4R8C110_9ACTN</name>
<keyword evidence="2" id="KW-1185">Reference proteome</keyword>
<dbReference type="Proteomes" id="UP000295146">
    <property type="component" value="Unassembled WGS sequence"/>
</dbReference>
<reference evidence="1 2" key="1">
    <citation type="submission" date="2019-03" db="EMBL/GenBank/DDBJ databases">
        <title>Genomic Encyclopedia of Type Strains, Phase III (KMG-III): the genomes of soil and plant-associated and newly described type strains.</title>
        <authorList>
            <person name="Whitman W."/>
        </authorList>
    </citation>
    <scope>NUCLEOTIDE SEQUENCE [LARGE SCALE GENOMIC DNA]</scope>
    <source>
        <strain evidence="1 2">VKM Ac-2573</strain>
    </source>
</reference>
<evidence type="ECO:0000313" key="1">
    <source>
        <dbReference type="EMBL" id="TDW69400.1"/>
    </source>
</evidence>
<dbReference type="AlphaFoldDB" id="A0A4R8C110"/>